<dbReference type="Gene3D" id="3.90.1300.10">
    <property type="entry name" value="Amidase signature (AS) domain"/>
    <property type="match status" value="1"/>
</dbReference>
<accession>A0A071MLB0</accession>
<dbReference type="InterPro" id="IPR036928">
    <property type="entry name" value="AS_sf"/>
</dbReference>
<sequence>MTTQPNRVSSPSLASRASVREIADAVRAAGRRAVDVADGALARLAAIAPLNAMVHVDAELARRTAERIDARVARGEALPLAGVPFVIKDNLDTAAMPTLGASPALGGYRATGDAQTVRRLLEAGAVPLGKANMHELAFGITSGNGHFGAVGNPHDPQRIAGGSSGGTAAAVAAGIPFGLGTDTGGSVRIPAAFCGVYGLRPSAQRYSPHGVLSLSPTRDTVGPIGHGIDDLLLLDAVLTRDDSVAVAPEWPQLRIGVPGAPYFDALDPGVAARIEHALASCVAAGATLVPLPAMPLHDASEACGLPIVAFEANRYWRRFAAERLRIPFETFVERIASDDVRGIFRSLVEAPVEADAYAEAIVCRQRLVHWYDDAFGAPVDCIAMPTVPGEPPSLGDTAAMTPDQGAALFARVVRQTSPATLAGVPSVSIPAGLSTRTGLPVGLMLEGPWGSDRRLLAIARRIDARLRDRAAAA</sequence>
<dbReference type="InterPro" id="IPR023631">
    <property type="entry name" value="Amidase_dom"/>
</dbReference>
<reference evidence="2" key="1">
    <citation type="submission" date="2014-04" db="EMBL/GenBank/DDBJ databases">
        <title>In planta biocontrol of soil-borne Fusarium wilt of banana through a plant endophytic bacterium, Burkholderia cenocepacia 869T2.</title>
        <authorList>
            <person name="Ho Y.-N."/>
            <person name="Chiang H.-M."/>
            <person name="Chao C.-P."/>
            <person name="Su C.-C."/>
            <person name="Hsu H.-F."/>
            <person name="Guo C.-T."/>
            <person name="Hsieh J.-L."/>
            <person name="Huang C.-C."/>
        </authorList>
    </citation>
    <scope>NUCLEOTIDE SEQUENCE [LARGE SCALE GENOMIC DNA]</scope>
    <source>
        <strain evidence="2">869T2</strain>
    </source>
</reference>
<evidence type="ECO:0000313" key="2">
    <source>
        <dbReference type="EMBL" id="KEA61483.1"/>
    </source>
</evidence>
<dbReference type="NCBIfam" id="NF005688">
    <property type="entry name" value="PRK07488.1"/>
    <property type="match status" value="1"/>
</dbReference>
<organism evidence="2">
    <name type="scientific">Burkholderia cenocepacia</name>
    <dbReference type="NCBI Taxonomy" id="95486"/>
    <lineage>
        <taxon>Bacteria</taxon>
        <taxon>Pseudomonadati</taxon>
        <taxon>Pseudomonadota</taxon>
        <taxon>Betaproteobacteria</taxon>
        <taxon>Burkholderiales</taxon>
        <taxon>Burkholderiaceae</taxon>
        <taxon>Burkholderia</taxon>
        <taxon>Burkholderia cepacia complex</taxon>
    </lineage>
</organism>
<feature type="domain" description="Amidase" evidence="1">
    <location>
        <begin position="41"/>
        <end position="456"/>
    </location>
</feature>
<dbReference type="GO" id="GO:0016787">
    <property type="term" value="F:hydrolase activity"/>
    <property type="evidence" value="ECO:0007669"/>
    <property type="project" value="UniProtKB-KW"/>
</dbReference>
<dbReference type="EMBL" id="JJOA01000001">
    <property type="protein sequence ID" value="KEA61483.1"/>
    <property type="molecule type" value="Genomic_DNA"/>
</dbReference>
<dbReference type="Pfam" id="PF01425">
    <property type="entry name" value="Amidase"/>
    <property type="match status" value="1"/>
</dbReference>
<dbReference type="AlphaFoldDB" id="A0A071MLB0"/>
<dbReference type="SUPFAM" id="SSF75304">
    <property type="entry name" value="Amidase signature (AS) enzymes"/>
    <property type="match status" value="1"/>
</dbReference>
<protein>
    <submittedName>
        <fullName evidence="2">Indole acetimide hydrolase</fullName>
    </submittedName>
</protein>
<dbReference type="InterPro" id="IPR000120">
    <property type="entry name" value="Amidase"/>
</dbReference>
<proteinExistence type="predicted"/>
<keyword evidence="2" id="KW-0378">Hydrolase</keyword>
<gene>
    <name evidence="2" type="ORF">DT99_01455</name>
</gene>
<comment type="caution">
    <text evidence="2">The sequence shown here is derived from an EMBL/GenBank/DDBJ whole genome shotgun (WGS) entry which is preliminary data.</text>
</comment>
<dbReference type="PANTHER" id="PTHR11895">
    <property type="entry name" value="TRANSAMIDASE"/>
    <property type="match status" value="1"/>
</dbReference>
<dbReference type="PANTHER" id="PTHR11895:SF151">
    <property type="entry name" value="GLUTAMYL-TRNA(GLN) AMIDOTRANSFERASE SUBUNIT A"/>
    <property type="match status" value="1"/>
</dbReference>
<evidence type="ECO:0000259" key="1">
    <source>
        <dbReference type="Pfam" id="PF01425"/>
    </source>
</evidence>
<name>A0A071MLB0_9BURK</name>
<dbReference type="OrthoDB" id="8872210at2"/>